<reference evidence="1 2" key="1">
    <citation type="submission" date="2020-08" db="EMBL/GenBank/DDBJ databases">
        <title>Genomic Encyclopedia of Type Strains, Phase III (KMG-III): the genomes of soil and plant-associated and newly described type strains.</title>
        <authorList>
            <person name="Whitman W."/>
        </authorList>
    </citation>
    <scope>NUCLEOTIDE SEQUENCE [LARGE SCALE GENOMIC DNA]</scope>
    <source>
        <strain evidence="1 2">CECT 7015</strain>
    </source>
</reference>
<dbReference type="Proteomes" id="UP000554520">
    <property type="component" value="Unassembled WGS sequence"/>
</dbReference>
<sequence length="120" mass="12779">MKITRPDNMPEAGKAVSLEVVEIELALGAQDIVADGFEGALRKAADLVGGEVIFNIRAPENSDQQRIAAISVSDGTTDQTVFVMLGNDGTSLTVTTDQPETAPQSKLGMEFAALLKRFRT</sequence>
<proteinExistence type="predicted"/>
<protein>
    <submittedName>
        <fullName evidence="1">Uncharacterized protein</fullName>
    </submittedName>
</protein>
<organism evidence="1 2">
    <name type="scientific">Phyllobacterium trifolii</name>
    <dbReference type="NCBI Taxonomy" id="300193"/>
    <lineage>
        <taxon>Bacteria</taxon>
        <taxon>Pseudomonadati</taxon>
        <taxon>Pseudomonadota</taxon>
        <taxon>Alphaproteobacteria</taxon>
        <taxon>Hyphomicrobiales</taxon>
        <taxon>Phyllobacteriaceae</taxon>
        <taxon>Phyllobacterium</taxon>
    </lineage>
</organism>
<accession>A0A839U2G6</accession>
<evidence type="ECO:0000313" key="2">
    <source>
        <dbReference type="Proteomes" id="UP000554520"/>
    </source>
</evidence>
<dbReference type="AlphaFoldDB" id="A0A839U2G6"/>
<name>A0A839U2G6_9HYPH</name>
<dbReference type="EMBL" id="JACHXN010000003">
    <property type="protein sequence ID" value="MBB3144828.1"/>
    <property type="molecule type" value="Genomic_DNA"/>
</dbReference>
<comment type="caution">
    <text evidence="1">The sequence shown here is derived from an EMBL/GenBank/DDBJ whole genome shotgun (WGS) entry which is preliminary data.</text>
</comment>
<dbReference type="RefSeq" id="WP_112527380.1">
    <property type="nucleotide sequence ID" value="NZ_JACHXN010000003.1"/>
</dbReference>
<gene>
    <name evidence="1" type="ORF">FHS21_001229</name>
</gene>
<evidence type="ECO:0000313" key="1">
    <source>
        <dbReference type="EMBL" id="MBB3144828.1"/>
    </source>
</evidence>
<keyword evidence="2" id="KW-1185">Reference proteome</keyword>